<feature type="transmembrane region" description="Helical" evidence="2">
    <location>
        <begin position="7"/>
        <end position="28"/>
    </location>
</feature>
<feature type="region of interest" description="Disordered" evidence="1">
    <location>
        <begin position="294"/>
        <end position="315"/>
    </location>
</feature>
<keyword evidence="5" id="KW-1185">Reference proteome</keyword>
<dbReference type="InterPro" id="IPR003399">
    <property type="entry name" value="Mce/MlaD"/>
</dbReference>
<dbReference type="AlphaFoldDB" id="A0A6C1B3E7"/>
<dbReference type="PANTHER" id="PTHR36698">
    <property type="entry name" value="BLL5892 PROTEIN"/>
    <property type="match status" value="1"/>
</dbReference>
<keyword evidence="2" id="KW-0812">Transmembrane</keyword>
<evidence type="ECO:0000256" key="2">
    <source>
        <dbReference type="SAM" id="Phobius"/>
    </source>
</evidence>
<sequence>MENRAHAILAGLFVVVLGIATAVALWWFSGAREPMREVELVSQGNVTGLNLQAAVRYRGISAGRVEEIVIDPTDPRDIVVRISLRKDLPLTRGTTASLGYQGVTGLAFVQLEDRGEDLRPLEAAPGALPRIALAPSLMDELSNVALDAMAQFKTVAQQFKQLFADENVARMGEALKRLESAARGMDRTFNEAPAMIASVRKMFSPENQARIATAMAHLEQASGEAGPAIGEFRALLVKLRETSEHIDQASVAAGNDLLNGSLPRLNTLMKELTVTSQRLTRLIEEVDAAPQMLLLGRGTQPPGPGEEGFDGAGKQ</sequence>
<keyword evidence="2" id="KW-0472">Membrane</keyword>
<dbReference type="Pfam" id="PF02470">
    <property type="entry name" value="MlaD"/>
    <property type="match status" value="1"/>
</dbReference>
<dbReference type="PANTHER" id="PTHR36698:SF2">
    <property type="entry name" value="MCE_MLAD DOMAIN-CONTAINING PROTEIN"/>
    <property type="match status" value="1"/>
</dbReference>
<dbReference type="RefSeq" id="WP_173764674.1">
    <property type="nucleotide sequence ID" value="NZ_CP048836.1"/>
</dbReference>
<gene>
    <name evidence="4" type="ORF">G3580_07545</name>
</gene>
<evidence type="ECO:0000313" key="4">
    <source>
        <dbReference type="EMBL" id="QID17509.1"/>
    </source>
</evidence>
<evidence type="ECO:0000259" key="3">
    <source>
        <dbReference type="Pfam" id="PF02470"/>
    </source>
</evidence>
<proteinExistence type="predicted"/>
<accession>A0A6C1B3E7</accession>
<organism evidence="4 5">
    <name type="scientific">Nitrogeniibacter mangrovi</name>
    <dbReference type="NCBI Taxonomy" id="2016596"/>
    <lineage>
        <taxon>Bacteria</taxon>
        <taxon>Pseudomonadati</taxon>
        <taxon>Pseudomonadota</taxon>
        <taxon>Betaproteobacteria</taxon>
        <taxon>Rhodocyclales</taxon>
        <taxon>Zoogloeaceae</taxon>
        <taxon>Nitrogeniibacter</taxon>
    </lineage>
</organism>
<evidence type="ECO:0000313" key="5">
    <source>
        <dbReference type="Proteomes" id="UP000501991"/>
    </source>
</evidence>
<keyword evidence="2" id="KW-1133">Transmembrane helix</keyword>
<dbReference type="KEGG" id="azq:G3580_07545"/>
<evidence type="ECO:0000256" key="1">
    <source>
        <dbReference type="SAM" id="MobiDB-lite"/>
    </source>
</evidence>
<name>A0A6C1B3E7_9RHOO</name>
<dbReference type="EMBL" id="CP048836">
    <property type="protein sequence ID" value="QID17509.1"/>
    <property type="molecule type" value="Genomic_DNA"/>
</dbReference>
<protein>
    <submittedName>
        <fullName evidence="4">MCE family protein</fullName>
    </submittedName>
</protein>
<reference evidence="4 5" key="1">
    <citation type="submission" date="2020-02" db="EMBL/GenBank/DDBJ databases">
        <title>Nitrogenibacter mangrovi gen. nov., sp. nov. isolated from mangrove sediment, a denitrifying betaproteobacterium.</title>
        <authorList>
            <person name="Liao H."/>
            <person name="Tian Y."/>
        </authorList>
    </citation>
    <scope>NUCLEOTIDE SEQUENCE [LARGE SCALE GENOMIC DNA]</scope>
    <source>
        <strain evidence="4 5">M9-3-2</strain>
    </source>
</reference>
<feature type="domain" description="Mce/MlaD" evidence="3">
    <location>
        <begin position="44"/>
        <end position="113"/>
    </location>
</feature>
<dbReference type="Proteomes" id="UP000501991">
    <property type="component" value="Chromosome"/>
</dbReference>